<accession>A0A3S5AT52</accession>
<dbReference type="InterPro" id="IPR012337">
    <property type="entry name" value="RNaseH-like_sf"/>
</dbReference>
<dbReference type="OrthoDB" id="6755010at2759"/>
<evidence type="ECO:0000313" key="1">
    <source>
        <dbReference type="EMBL" id="VEL24540.1"/>
    </source>
</evidence>
<dbReference type="AlphaFoldDB" id="A0A3S5AT52"/>
<dbReference type="InterPro" id="IPR036397">
    <property type="entry name" value="RNaseH_sf"/>
</dbReference>
<dbReference type="Proteomes" id="UP000784294">
    <property type="component" value="Unassembled WGS sequence"/>
</dbReference>
<proteinExistence type="predicted"/>
<gene>
    <name evidence="1" type="ORF">PXEA_LOCUS17980</name>
</gene>
<sequence>MRHGLPGRLVCDVFISARELVRLRTYSLTELANHLLSGPESSNCATQSEARSNRKMPLRYIPKHLISQTKGAIGDEANEDEVNSLQASVDSADLRCLFANSDLLHQLIDFCLSDTSLVLKIAHRLQIFF</sequence>
<evidence type="ECO:0000313" key="2">
    <source>
        <dbReference type="Proteomes" id="UP000784294"/>
    </source>
</evidence>
<comment type="caution">
    <text evidence="1">The sequence shown here is derived from an EMBL/GenBank/DDBJ whole genome shotgun (WGS) entry which is preliminary data.</text>
</comment>
<name>A0A3S5AT52_9PLAT</name>
<protein>
    <submittedName>
        <fullName evidence="1">Uncharacterized protein</fullName>
    </submittedName>
</protein>
<reference evidence="1" key="1">
    <citation type="submission" date="2018-11" db="EMBL/GenBank/DDBJ databases">
        <authorList>
            <consortium name="Pathogen Informatics"/>
        </authorList>
    </citation>
    <scope>NUCLEOTIDE SEQUENCE</scope>
</reference>
<dbReference type="SUPFAM" id="SSF53098">
    <property type="entry name" value="Ribonuclease H-like"/>
    <property type="match status" value="1"/>
</dbReference>
<keyword evidence="2" id="KW-1185">Reference proteome</keyword>
<organism evidence="1 2">
    <name type="scientific">Protopolystoma xenopodis</name>
    <dbReference type="NCBI Taxonomy" id="117903"/>
    <lineage>
        <taxon>Eukaryota</taxon>
        <taxon>Metazoa</taxon>
        <taxon>Spiralia</taxon>
        <taxon>Lophotrochozoa</taxon>
        <taxon>Platyhelminthes</taxon>
        <taxon>Monogenea</taxon>
        <taxon>Polyopisthocotylea</taxon>
        <taxon>Polystomatidea</taxon>
        <taxon>Polystomatidae</taxon>
        <taxon>Protopolystoma</taxon>
    </lineage>
</organism>
<dbReference type="GO" id="GO:0003676">
    <property type="term" value="F:nucleic acid binding"/>
    <property type="evidence" value="ECO:0007669"/>
    <property type="project" value="InterPro"/>
</dbReference>
<dbReference type="Gene3D" id="3.30.420.10">
    <property type="entry name" value="Ribonuclease H-like superfamily/Ribonuclease H"/>
    <property type="match status" value="1"/>
</dbReference>
<dbReference type="EMBL" id="CAAALY010068290">
    <property type="protein sequence ID" value="VEL24540.1"/>
    <property type="molecule type" value="Genomic_DNA"/>
</dbReference>